<gene>
    <name evidence="2" type="ORF">GW779_07205</name>
</gene>
<dbReference type="InterPro" id="IPR001434">
    <property type="entry name" value="OmcB-like_DUF11"/>
</dbReference>
<feature type="non-terminal residue" evidence="2">
    <location>
        <position position="394"/>
    </location>
</feature>
<dbReference type="InterPro" id="IPR047589">
    <property type="entry name" value="DUF11_rpt"/>
</dbReference>
<feature type="non-terminal residue" evidence="2">
    <location>
        <position position="1"/>
    </location>
</feature>
<accession>A0A8J8CHP6</accession>
<comment type="caution">
    <text evidence="2">The sequence shown here is derived from an EMBL/GenBank/DDBJ whole genome shotgun (WGS) entry which is preliminary data.</text>
</comment>
<evidence type="ECO:0000313" key="3">
    <source>
        <dbReference type="Proteomes" id="UP000738826"/>
    </source>
</evidence>
<feature type="domain" description="DUF11" evidence="1">
    <location>
        <begin position="216"/>
        <end position="311"/>
    </location>
</feature>
<evidence type="ECO:0000313" key="2">
    <source>
        <dbReference type="EMBL" id="NCS92166.1"/>
    </source>
</evidence>
<dbReference type="AlphaFoldDB" id="A0A8J8CHP6"/>
<dbReference type="Pfam" id="PF01345">
    <property type="entry name" value="DUF11"/>
    <property type="match status" value="1"/>
</dbReference>
<proteinExistence type="predicted"/>
<dbReference type="Proteomes" id="UP000738826">
    <property type="component" value="Unassembled WGS sequence"/>
</dbReference>
<evidence type="ECO:0000259" key="1">
    <source>
        <dbReference type="Pfam" id="PF01345"/>
    </source>
</evidence>
<dbReference type="NCBIfam" id="TIGR01451">
    <property type="entry name" value="B_ant_repeat"/>
    <property type="match status" value="2"/>
</dbReference>
<dbReference type="Gene3D" id="2.60.120.430">
    <property type="entry name" value="Galactose-binding lectin"/>
    <property type="match status" value="1"/>
</dbReference>
<name>A0A8J8CHP6_9ARCH</name>
<organism evidence="2 3">
    <name type="scientific">Candidatus Altarchaeum hamiconexum</name>
    <dbReference type="NCBI Taxonomy" id="1803513"/>
    <lineage>
        <taxon>Archaea</taxon>
        <taxon>Candidatus Altarchaeota</taxon>
        <taxon>Candidatus Altiarchaeia</taxon>
        <taxon>Candidatus Altarchaeales</taxon>
        <taxon>Candidatus Altarchaeaceae</taxon>
        <taxon>Candidatus Altarchaeum</taxon>
    </lineage>
</organism>
<protein>
    <submittedName>
        <fullName evidence="2">DUF11 domain-containing protein</fullName>
    </submittedName>
</protein>
<dbReference type="EMBL" id="JAACQH010000220">
    <property type="protein sequence ID" value="NCS92166.1"/>
    <property type="molecule type" value="Genomic_DNA"/>
</dbReference>
<reference evidence="2" key="1">
    <citation type="submission" date="2019-11" db="EMBL/GenBank/DDBJ databases">
        <title>Lipid analysis of CO2-rich subsurface aquifers suggests an autotrophy-based deep biosphere with lysolipids enriched in CPR bacteria.</title>
        <authorList>
            <person name="Probst A.J."/>
            <person name="Elling F.J."/>
            <person name="Castelle C.J."/>
            <person name="Zhu Q."/>
            <person name="Elvert M."/>
            <person name="Birarda G."/>
            <person name="Holman H.-Y."/>
            <person name="Lane K.R."/>
            <person name="Ladd B."/>
            <person name="Ryan M.C."/>
            <person name="Woyke T."/>
            <person name="Hinrichs K.-U."/>
            <person name="Banfield J.F."/>
        </authorList>
    </citation>
    <scope>NUCLEOTIDE SEQUENCE</scope>
    <source>
        <strain evidence="2">CG_2015-04_33_537</strain>
    </source>
</reference>
<sequence length="394" mass="44414">ISITKETLLYNIETGYGWLTNHTLPEDNYNSSFNYSKIMDTGGDLNPDRDRDSHHQDENNTFIIDLPTKINTFTVRTVFCNPQSSYQHIYVNITTNYKNYSVLSDKNVTPGECFMNTTEVNANGQLNVTLFSDSSNWMINAIMVDSGKLIGFFPGQTANITYTLKVPENESCGHLFANDIKVNFDDGMGFNQYLEATDDVLTVCDVNLNVNKFINTSATTFAPGDTIPFVINVSNDGFNNLYNVTINDDIPTGTEIKNITYYNGTNWISTTTFPIIIPELTGNNFTLISLYLNVTNTSYGEKKNHVYVRAQKAGGEYVWAEDDAFFVIGKPEVTIEKENLVPYAHPGETIKYQVKVKNKGNTLARDVIFLDFLPDDFEVVNLTSDCIEIMKFDF</sequence>